<evidence type="ECO:0000313" key="2">
    <source>
        <dbReference type="EMBL" id="CAD9275022.1"/>
    </source>
</evidence>
<proteinExistence type="predicted"/>
<protein>
    <submittedName>
        <fullName evidence="2">Uncharacterized protein</fullName>
    </submittedName>
</protein>
<sequence>MSTTPESNTAAETTEATSLSSSDNNDHPTTGLITMGGAMFFRPSDPTDSTILSVMVTKKEDLANSLDAATNETLEVIHLIVKSLEMNRLYDSDAIAVLKDKLLPGGELTVHVLSNGEEHSAPVSPEDVDEVRSSLLLAGLMLEVEGEGPGGAWTVSARKKVNTAYSEEDSDEESDS</sequence>
<accession>A0A7S1Y154</accession>
<evidence type="ECO:0000256" key="1">
    <source>
        <dbReference type="SAM" id="MobiDB-lite"/>
    </source>
</evidence>
<gene>
    <name evidence="2" type="ORF">GOCE00092_LOCUS3930</name>
</gene>
<feature type="compositionally biased region" description="Low complexity" evidence="1">
    <location>
        <begin position="1"/>
        <end position="22"/>
    </location>
</feature>
<dbReference type="EMBL" id="HBGK01007600">
    <property type="protein sequence ID" value="CAD9275022.1"/>
    <property type="molecule type" value="Transcribed_RNA"/>
</dbReference>
<name>A0A7S1Y154_9STRA</name>
<feature type="region of interest" description="Disordered" evidence="1">
    <location>
        <begin position="1"/>
        <end position="31"/>
    </location>
</feature>
<organism evidence="2">
    <name type="scientific">Grammatophora oceanica</name>
    <dbReference type="NCBI Taxonomy" id="210454"/>
    <lineage>
        <taxon>Eukaryota</taxon>
        <taxon>Sar</taxon>
        <taxon>Stramenopiles</taxon>
        <taxon>Ochrophyta</taxon>
        <taxon>Bacillariophyta</taxon>
        <taxon>Fragilariophyceae</taxon>
        <taxon>Fragilariophycidae</taxon>
        <taxon>Rhabdonematales</taxon>
        <taxon>Grammatophoraceae</taxon>
        <taxon>Grammatophora</taxon>
    </lineage>
</organism>
<reference evidence="2" key="1">
    <citation type="submission" date="2021-01" db="EMBL/GenBank/DDBJ databases">
        <authorList>
            <person name="Corre E."/>
            <person name="Pelletier E."/>
            <person name="Niang G."/>
            <person name="Scheremetjew M."/>
            <person name="Finn R."/>
            <person name="Kale V."/>
            <person name="Holt S."/>
            <person name="Cochrane G."/>
            <person name="Meng A."/>
            <person name="Brown T."/>
            <person name="Cohen L."/>
        </authorList>
    </citation>
    <scope>NUCLEOTIDE SEQUENCE</scope>
    <source>
        <strain evidence="2">CCMP 410</strain>
    </source>
</reference>
<dbReference type="AlphaFoldDB" id="A0A7S1Y154"/>